<organism evidence="4">
    <name type="scientific">Arabidopsis lyrata</name>
    <name type="common">Lyre-leaved rock-cress</name>
    <name type="synonym">Arabis lyrata</name>
    <dbReference type="NCBI Taxonomy" id="59689"/>
    <lineage>
        <taxon>Eukaryota</taxon>
        <taxon>Viridiplantae</taxon>
        <taxon>Streptophyta</taxon>
        <taxon>Embryophyta</taxon>
        <taxon>Tracheophyta</taxon>
        <taxon>Spermatophyta</taxon>
        <taxon>Magnoliopsida</taxon>
        <taxon>eudicotyledons</taxon>
        <taxon>Gunneridae</taxon>
        <taxon>Pentapetalae</taxon>
        <taxon>rosids</taxon>
        <taxon>malvids</taxon>
        <taxon>Brassicales</taxon>
        <taxon>Brassicaceae</taxon>
        <taxon>Camelineae</taxon>
        <taxon>Arabidopsis</taxon>
    </lineage>
</organism>
<sequence>MARVRNAKSEYESTAARPREPVDSSTMVEPTEETGEQRETGDAEPGSETVGVQIDLIEDATIDASESQPAKETVELERVTTEGETEDSDSQPANESLIEPTIAQDTYEEEDDAAGNAGKEDKDGDDGAARDGIEAEEDVGNDSDDGEDQPLPPEKMYLDSSEYTKGCKIGSMCNVTETVKWIVKEFKEEAGWFRSHPQFKHVFHMPREPNHMTQGMWMLMLRTVETDMERECWFVINGVPNRYSIKEHALLTGFNCKEYPKNHEEMGNLKFVKRMFKRTEKIKASDVLAKLKEKRSWKGDDKKKLVVLYFLWKVVKASSKSDGNIESFILRIVDDLDACETYPWGRYSFLECMKGIRNMMKNLNGSVKPKAQPSFSGFIVPLEILPYECIPHLGLKYRVPVRAANDCPRMCKHKFKESAMKDNVDDGLGHIDIIVDSWRERLVEKKKKIWWEGMYQLDQASREIDNKFLENEDPEQEAPEQEVPQCDFPEKESADLAAVVASITILTKVVNNGFQDIQEKFKEINRVKTLEVAVAAQGYHSPQYPPYGSPLETQYGTRTDFEGGQPSQTMDLVLYNPISPTVPEQGDEEEKKNEEEMKGKEKKKGKKKGRKPQEGGPVIATGQKRTRAASQHIKTPFMEVQPKRRRKK</sequence>
<feature type="domain" description="DUF287" evidence="2">
    <location>
        <begin position="420"/>
        <end position="455"/>
    </location>
</feature>
<feature type="compositionally biased region" description="Acidic residues" evidence="1">
    <location>
        <begin position="134"/>
        <end position="148"/>
    </location>
</feature>
<dbReference type="PANTHER" id="PTHR48449:SF1">
    <property type="entry name" value="DUF1985 DOMAIN-CONTAINING PROTEIN"/>
    <property type="match status" value="1"/>
</dbReference>
<dbReference type="Pfam" id="PF03384">
    <property type="entry name" value="DUF287"/>
    <property type="match status" value="1"/>
</dbReference>
<feature type="compositionally biased region" description="Basic and acidic residues" evidence="1">
    <location>
        <begin position="72"/>
        <end position="81"/>
    </location>
</feature>
<feature type="compositionally biased region" description="Basic and acidic residues" evidence="1">
    <location>
        <begin position="7"/>
        <end position="22"/>
    </location>
</feature>
<dbReference type="PANTHER" id="PTHR48449">
    <property type="entry name" value="DUF1985 DOMAIN-CONTAINING PROTEIN"/>
    <property type="match status" value="1"/>
</dbReference>
<dbReference type="InterPro" id="IPR015410">
    <property type="entry name" value="DUF1985"/>
</dbReference>
<feature type="domain" description="DUF1985" evidence="3">
    <location>
        <begin position="221"/>
        <end position="354"/>
    </location>
</feature>
<feature type="region of interest" description="Disordered" evidence="1">
    <location>
        <begin position="1"/>
        <end position="158"/>
    </location>
</feature>
<feature type="compositionally biased region" description="Basic and acidic residues" evidence="1">
    <location>
        <begin position="589"/>
        <end position="599"/>
    </location>
</feature>
<evidence type="ECO:0000313" key="4">
    <source>
        <dbReference type="EMBL" id="ADQ37360.1"/>
    </source>
</evidence>
<dbReference type="InterPro" id="IPR005048">
    <property type="entry name" value="DUF287"/>
</dbReference>
<dbReference type="Pfam" id="PF09331">
    <property type="entry name" value="DUF1985"/>
    <property type="match status" value="1"/>
</dbReference>
<proteinExistence type="predicted"/>
<feature type="compositionally biased region" description="Basic residues" evidence="1">
    <location>
        <begin position="600"/>
        <end position="610"/>
    </location>
</feature>
<feature type="region of interest" description="Disordered" evidence="1">
    <location>
        <begin position="577"/>
        <end position="648"/>
    </location>
</feature>
<name>G4WH77_ARALY</name>
<protein>
    <recommendedName>
        <fullName evidence="5">DUF1985 domain-containing protein</fullName>
    </recommendedName>
</protein>
<evidence type="ECO:0000259" key="3">
    <source>
        <dbReference type="Pfam" id="PF09331"/>
    </source>
</evidence>
<evidence type="ECO:0000256" key="1">
    <source>
        <dbReference type="SAM" id="MobiDB-lite"/>
    </source>
</evidence>
<evidence type="ECO:0008006" key="5">
    <source>
        <dbReference type="Google" id="ProtNLM"/>
    </source>
</evidence>
<feature type="compositionally biased region" description="Basic and acidic residues" evidence="1">
    <location>
        <begin position="118"/>
        <end position="133"/>
    </location>
</feature>
<reference evidence="4" key="1">
    <citation type="submission" date="2010-10" db="EMBL/GenBank/DDBJ databases">
        <title>Evolution of the S locus region in Arabidopsis thaliana relatives.</title>
        <authorList>
            <person name="Guo Y.-L."/>
            <person name="Zhao X."/>
            <person name="Lanz C."/>
            <person name="Weigel D."/>
        </authorList>
    </citation>
    <scope>NUCLEOTIDE SEQUENCE</scope>
</reference>
<accession>G4WH77</accession>
<dbReference type="AlphaFoldDB" id="G4WH77"/>
<dbReference type="EMBL" id="HQ379629">
    <property type="protein sequence ID" value="ADQ37360.1"/>
    <property type="molecule type" value="Genomic_DNA"/>
</dbReference>
<evidence type="ECO:0000259" key="2">
    <source>
        <dbReference type="Pfam" id="PF03384"/>
    </source>
</evidence>